<gene>
    <name evidence="2" type="ORF">XH91_13875</name>
</gene>
<reference evidence="2 3" key="1">
    <citation type="submission" date="2018-06" db="EMBL/GenBank/DDBJ databases">
        <title>Comparative genomics of rhizobia nodulating Arachis hypogaea in China.</title>
        <authorList>
            <person name="Li Y."/>
        </authorList>
    </citation>
    <scope>NUCLEOTIDE SEQUENCE [LARGE SCALE GENOMIC DNA]</scope>
    <source>
        <strain evidence="2 3">CCBAU 51670</strain>
    </source>
</reference>
<feature type="compositionally biased region" description="Pro residues" evidence="1">
    <location>
        <begin position="59"/>
        <end position="80"/>
    </location>
</feature>
<evidence type="ECO:0000313" key="3">
    <source>
        <dbReference type="Proteomes" id="UP000288972"/>
    </source>
</evidence>
<proteinExistence type="predicted"/>
<dbReference type="RefSeq" id="WP_128951109.1">
    <property type="nucleotide sequence ID" value="NZ_CP030053.1"/>
</dbReference>
<dbReference type="KEGG" id="bgz:XH91_13875"/>
<dbReference type="AlphaFoldDB" id="A0AAE6C827"/>
<protein>
    <submittedName>
        <fullName evidence="2">Uncharacterized protein</fullName>
    </submittedName>
</protein>
<accession>A0AAE6C827</accession>
<evidence type="ECO:0000313" key="2">
    <source>
        <dbReference type="EMBL" id="QAU46343.1"/>
    </source>
</evidence>
<organism evidence="2 3">
    <name type="scientific">Bradyrhizobium guangzhouense</name>
    <dbReference type="NCBI Taxonomy" id="1325095"/>
    <lineage>
        <taxon>Bacteria</taxon>
        <taxon>Pseudomonadati</taxon>
        <taxon>Pseudomonadota</taxon>
        <taxon>Alphaproteobacteria</taxon>
        <taxon>Hyphomicrobiales</taxon>
        <taxon>Nitrobacteraceae</taxon>
        <taxon>Bradyrhizobium</taxon>
    </lineage>
</organism>
<name>A0AAE6C827_9BRAD</name>
<dbReference type="Proteomes" id="UP000288972">
    <property type="component" value="Chromosome"/>
</dbReference>
<evidence type="ECO:0000256" key="1">
    <source>
        <dbReference type="SAM" id="MobiDB-lite"/>
    </source>
</evidence>
<dbReference type="EMBL" id="CP030053">
    <property type="protein sequence ID" value="QAU46343.1"/>
    <property type="molecule type" value="Genomic_DNA"/>
</dbReference>
<sequence>MKWIRERDALIAQTLAFVQSVAGKKDDFPQLDTAAAPPVLAAEVVAVRAVTVTLEPAQADPPPQVATAPQPLPLPVPPPRMGGDFRSEMQARIANFRKHQERFEREREEYCAATMTKLRAAIRDAGAPPTARK</sequence>
<feature type="region of interest" description="Disordered" evidence="1">
    <location>
        <begin position="58"/>
        <end position="85"/>
    </location>
</feature>